<dbReference type="EMBL" id="JACGCI010000024">
    <property type="protein sequence ID" value="KAF6756874.1"/>
    <property type="molecule type" value="Genomic_DNA"/>
</dbReference>
<evidence type="ECO:0000313" key="2">
    <source>
        <dbReference type="Proteomes" id="UP000521943"/>
    </source>
</evidence>
<organism evidence="1 2">
    <name type="scientific">Ephemerocybe angulata</name>
    <dbReference type="NCBI Taxonomy" id="980116"/>
    <lineage>
        <taxon>Eukaryota</taxon>
        <taxon>Fungi</taxon>
        <taxon>Dikarya</taxon>
        <taxon>Basidiomycota</taxon>
        <taxon>Agaricomycotina</taxon>
        <taxon>Agaricomycetes</taxon>
        <taxon>Agaricomycetidae</taxon>
        <taxon>Agaricales</taxon>
        <taxon>Agaricineae</taxon>
        <taxon>Psathyrellaceae</taxon>
        <taxon>Ephemerocybe</taxon>
    </lineage>
</organism>
<name>A0A8H6M8H7_9AGAR</name>
<comment type="caution">
    <text evidence="1">The sequence shown here is derived from an EMBL/GenBank/DDBJ whole genome shotgun (WGS) entry which is preliminary data.</text>
</comment>
<dbReference type="Proteomes" id="UP000521943">
    <property type="component" value="Unassembled WGS sequence"/>
</dbReference>
<feature type="non-terminal residue" evidence="1">
    <location>
        <position position="162"/>
    </location>
</feature>
<protein>
    <submittedName>
        <fullName evidence="1">Uncharacterized protein</fullName>
    </submittedName>
</protein>
<dbReference type="AlphaFoldDB" id="A0A8H6M8H7"/>
<reference evidence="1 2" key="1">
    <citation type="submission" date="2020-07" db="EMBL/GenBank/DDBJ databases">
        <title>Comparative genomics of pyrophilous fungi reveals a link between fire events and developmental genes.</title>
        <authorList>
            <consortium name="DOE Joint Genome Institute"/>
            <person name="Steindorff A.S."/>
            <person name="Carver A."/>
            <person name="Calhoun S."/>
            <person name="Stillman K."/>
            <person name="Liu H."/>
            <person name="Lipzen A."/>
            <person name="Pangilinan J."/>
            <person name="Labutti K."/>
            <person name="Bruns T.D."/>
            <person name="Grigoriev I.V."/>
        </authorList>
    </citation>
    <scope>NUCLEOTIDE SEQUENCE [LARGE SCALE GENOMIC DNA]</scope>
    <source>
        <strain evidence="1 2">CBS 144469</strain>
    </source>
</reference>
<proteinExistence type="predicted"/>
<keyword evidence="2" id="KW-1185">Reference proteome</keyword>
<evidence type="ECO:0000313" key="1">
    <source>
        <dbReference type="EMBL" id="KAF6756874.1"/>
    </source>
</evidence>
<accession>A0A8H6M8H7</accession>
<sequence length="162" mass="17425">MLVCAASFALDNVLSAFSKGRLCVANWNVVKVAYCDLLKCPSICGHIGARWLRVPRVSLYLEPYDHLIRPLFHERDDYALRPHFLWPISLYSRQGRYCAQHAVRCDSTWRLGWGICGEFGAARGGLGGIGGIGGTGTGGGSGALGPGSCVPGRNSGVGWEGW</sequence>
<gene>
    <name evidence="1" type="ORF">DFP72DRAFT_1044612</name>
</gene>